<keyword evidence="7" id="KW-0963">Cytoplasm</keyword>
<comment type="subcellular location">
    <subcellularLocation>
        <location evidence="7">Cytoplasm</location>
    </subcellularLocation>
</comment>
<feature type="binding site" evidence="7">
    <location>
        <begin position="12"/>
        <end position="17"/>
    </location>
    <ligand>
        <name>ATP</name>
        <dbReference type="ChEBI" id="CHEBI:30616"/>
    </ligand>
</feature>
<comment type="catalytic activity">
    <reaction evidence="7">
        <text>shikimate + ATP = 3-phosphoshikimate + ADP + H(+)</text>
        <dbReference type="Rhea" id="RHEA:13121"/>
        <dbReference type="ChEBI" id="CHEBI:15378"/>
        <dbReference type="ChEBI" id="CHEBI:30616"/>
        <dbReference type="ChEBI" id="CHEBI:36208"/>
        <dbReference type="ChEBI" id="CHEBI:145989"/>
        <dbReference type="ChEBI" id="CHEBI:456216"/>
        <dbReference type="EC" id="2.7.1.71"/>
    </reaction>
</comment>
<comment type="similarity">
    <text evidence="7">Belongs to the shikimate kinase family.</text>
</comment>
<evidence type="ECO:0000256" key="4">
    <source>
        <dbReference type="ARBA" id="ARBA00022777"/>
    </source>
</evidence>
<feature type="binding site" evidence="7">
    <location>
        <position position="34"/>
    </location>
    <ligand>
        <name>substrate</name>
    </ligand>
</feature>
<keyword evidence="5 7" id="KW-0067">ATP-binding</keyword>
<dbReference type="PANTHER" id="PTHR21087">
    <property type="entry name" value="SHIKIMATE KINASE"/>
    <property type="match status" value="1"/>
</dbReference>
<name>A0A926DPL3_9FIRM</name>
<dbReference type="PRINTS" id="PR01100">
    <property type="entry name" value="SHIKIMTKNASE"/>
</dbReference>
<keyword evidence="9" id="KW-1185">Reference proteome</keyword>
<comment type="cofactor">
    <cofactor evidence="7">
        <name>Mg(2+)</name>
        <dbReference type="ChEBI" id="CHEBI:18420"/>
    </cofactor>
    <text evidence="7">Binds 1 Mg(2+) ion per subunit.</text>
</comment>
<comment type="caution">
    <text evidence="8">The sequence shown here is derived from an EMBL/GenBank/DDBJ whole genome shotgun (WGS) entry which is preliminary data.</text>
</comment>
<evidence type="ECO:0000313" key="8">
    <source>
        <dbReference type="EMBL" id="MBC8541676.1"/>
    </source>
</evidence>
<dbReference type="GO" id="GO:0008652">
    <property type="term" value="P:amino acid biosynthetic process"/>
    <property type="evidence" value="ECO:0007669"/>
    <property type="project" value="UniProtKB-KW"/>
</dbReference>
<accession>A0A926DPL3</accession>
<dbReference type="InterPro" id="IPR000623">
    <property type="entry name" value="Shikimate_kinase/TSH1"/>
</dbReference>
<dbReference type="Proteomes" id="UP000611762">
    <property type="component" value="Unassembled WGS sequence"/>
</dbReference>
<dbReference type="GO" id="GO:0004765">
    <property type="term" value="F:shikimate kinase activity"/>
    <property type="evidence" value="ECO:0007669"/>
    <property type="project" value="UniProtKB-UniRule"/>
</dbReference>
<feature type="binding site" evidence="7">
    <location>
        <position position="80"/>
    </location>
    <ligand>
        <name>substrate</name>
    </ligand>
</feature>
<proteinExistence type="inferred from homology"/>
<keyword evidence="1 7" id="KW-0028">Amino-acid biosynthesis</keyword>
<dbReference type="PANTHER" id="PTHR21087:SF16">
    <property type="entry name" value="SHIKIMATE KINASE 1, CHLOROPLASTIC"/>
    <property type="match status" value="1"/>
</dbReference>
<evidence type="ECO:0000256" key="6">
    <source>
        <dbReference type="ARBA" id="ARBA00023141"/>
    </source>
</evidence>
<keyword evidence="3 7" id="KW-0547">Nucleotide-binding</keyword>
<dbReference type="Gene3D" id="3.40.50.300">
    <property type="entry name" value="P-loop containing nucleotide triphosphate hydrolases"/>
    <property type="match status" value="1"/>
</dbReference>
<keyword evidence="7" id="KW-0460">Magnesium</keyword>
<sequence>MNKNIVLVGFMGTGKTTIGRRVASRLGLDFYDTDEYIKRCENMPVADVITKKGIKYFEGAQRFAVTNICENKNVLIATGGSTLSDERNRALLSENGILVWLRAKPETIYENTKNSHNKRLEISGKSVNEISQILAQREKDYSGCDITVDVDGSRNIDVVVETVIEKIKPLMN</sequence>
<evidence type="ECO:0000313" key="9">
    <source>
        <dbReference type="Proteomes" id="UP000611762"/>
    </source>
</evidence>
<dbReference type="CDD" id="cd00464">
    <property type="entry name" value="SK"/>
    <property type="match status" value="1"/>
</dbReference>
<dbReference type="EC" id="2.7.1.71" evidence="7"/>
<evidence type="ECO:0000256" key="2">
    <source>
        <dbReference type="ARBA" id="ARBA00022679"/>
    </source>
</evidence>
<evidence type="ECO:0000256" key="5">
    <source>
        <dbReference type="ARBA" id="ARBA00022840"/>
    </source>
</evidence>
<evidence type="ECO:0000256" key="7">
    <source>
        <dbReference type="HAMAP-Rule" id="MF_00109"/>
    </source>
</evidence>
<comment type="caution">
    <text evidence="7">Lacks conserved residue(s) required for the propagation of feature annotation.</text>
</comment>
<protein>
    <recommendedName>
        <fullName evidence="7">Shikimate kinase</fullName>
        <shortName evidence="7">SK</shortName>
        <ecNumber evidence="7">2.7.1.71</ecNumber>
    </recommendedName>
</protein>
<organism evidence="8 9">
    <name type="scientific">Congzhengia minquanensis</name>
    <dbReference type="NCBI Taxonomy" id="2763657"/>
    <lineage>
        <taxon>Bacteria</taxon>
        <taxon>Bacillati</taxon>
        <taxon>Bacillota</taxon>
        <taxon>Clostridia</taxon>
        <taxon>Eubacteriales</taxon>
        <taxon>Oscillospiraceae</taxon>
        <taxon>Congzhengia</taxon>
    </lineage>
</organism>
<dbReference type="SUPFAM" id="SSF52540">
    <property type="entry name" value="P-loop containing nucleoside triphosphate hydrolases"/>
    <property type="match status" value="1"/>
</dbReference>
<dbReference type="GO" id="GO:0005829">
    <property type="term" value="C:cytosol"/>
    <property type="evidence" value="ECO:0007669"/>
    <property type="project" value="TreeGrafter"/>
</dbReference>
<keyword evidence="4 7" id="KW-0418">Kinase</keyword>
<feature type="binding site" evidence="7">
    <location>
        <position position="137"/>
    </location>
    <ligand>
        <name>substrate</name>
    </ligand>
</feature>
<comment type="pathway">
    <text evidence="7">Metabolic intermediate biosynthesis; chorismate biosynthesis; chorismate from D-erythrose 4-phosphate and phosphoenolpyruvate: step 5/7.</text>
</comment>
<dbReference type="InterPro" id="IPR031322">
    <property type="entry name" value="Shikimate/glucono_kinase"/>
</dbReference>
<feature type="binding site" evidence="7">
    <location>
        <position position="16"/>
    </location>
    <ligand>
        <name>Mg(2+)</name>
        <dbReference type="ChEBI" id="CHEBI:18420"/>
    </ligand>
</feature>
<keyword evidence="6 7" id="KW-0057">Aromatic amino acid biosynthesis</keyword>
<evidence type="ECO:0000256" key="1">
    <source>
        <dbReference type="ARBA" id="ARBA00022605"/>
    </source>
</evidence>
<dbReference type="InterPro" id="IPR027417">
    <property type="entry name" value="P-loop_NTPase"/>
</dbReference>
<dbReference type="GO" id="GO:0009423">
    <property type="term" value="P:chorismate biosynthetic process"/>
    <property type="evidence" value="ECO:0007669"/>
    <property type="project" value="UniProtKB-UniRule"/>
</dbReference>
<feature type="binding site" evidence="7">
    <location>
        <position position="154"/>
    </location>
    <ligand>
        <name>ATP</name>
        <dbReference type="ChEBI" id="CHEBI:30616"/>
    </ligand>
</feature>
<comment type="subunit">
    <text evidence="7">Monomer.</text>
</comment>
<keyword evidence="2 7" id="KW-0808">Transferase</keyword>
<feature type="binding site" evidence="7">
    <location>
        <position position="119"/>
    </location>
    <ligand>
        <name>ATP</name>
        <dbReference type="ChEBI" id="CHEBI:30616"/>
    </ligand>
</feature>
<dbReference type="AlphaFoldDB" id="A0A926DPL3"/>
<keyword evidence="7" id="KW-0479">Metal-binding</keyword>
<dbReference type="GO" id="GO:0000287">
    <property type="term" value="F:magnesium ion binding"/>
    <property type="evidence" value="ECO:0007669"/>
    <property type="project" value="UniProtKB-UniRule"/>
</dbReference>
<evidence type="ECO:0000256" key="3">
    <source>
        <dbReference type="ARBA" id="ARBA00022741"/>
    </source>
</evidence>
<dbReference type="RefSeq" id="WP_249313701.1">
    <property type="nucleotide sequence ID" value="NZ_JACRSU010000005.1"/>
</dbReference>
<dbReference type="EMBL" id="JACRSU010000005">
    <property type="protein sequence ID" value="MBC8541676.1"/>
    <property type="molecule type" value="Genomic_DNA"/>
</dbReference>
<dbReference type="GO" id="GO:0005524">
    <property type="term" value="F:ATP binding"/>
    <property type="evidence" value="ECO:0007669"/>
    <property type="project" value="UniProtKB-UniRule"/>
</dbReference>
<comment type="function">
    <text evidence="7">Catalyzes the specific phosphorylation of the 3-hydroxyl group of shikimic acid using ATP as a cosubstrate.</text>
</comment>
<dbReference type="Pfam" id="PF01202">
    <property type="entry name" value="SKI"/>
    <property type="match status" value="1"/>
</dbReference>
<reference evidence="8" key="1">
    <citation type="submission" date="2020-08" db="EMBL/GenBank/DDBJ databases">
        <title>Genome public.</title>
        <authorList>
            <person name="Liu C."/>
            <person name="Sun Q."/>
        </authorList>
    </citation>
    <scope>NUCLEOTIDE SEQUENCE</scope>
    <source>
        <strain evidence="8">H8</strain>
    </source>
</reference>
<dbReference type="GO" id="GO:0009073">
    <property type="term" value="P:aromatic amino acid family biosynthetic process"/>
    <property type="evidence" value="ECO:0007669"/>
    <property type="project" value="UniProtKB-KW"/>
</dbReference>
<dbReference type="HAMAP" id="MF_00109">
    <property type="entry name" value="Shikimate_kinase"/>
    <property type="match status" value="1"/>
</dbReference>
<gene>
    <name evidence="7" type="primary">aroK</name>
    <name evidence="8" type="ORF">H8698_11875</name>
</gene>